<reference evidence="2 3" key="1">
    <citation type="submission" date="2019-07" db="EMBL/GenBank/DDBJ databases">
        <authorList>
            <person name="Kim J."/>
        </authorList>
    </citation>
    <scope>NUCLEOTIDE SEQUENCE [LARGE SCALE GENOMIC DNA]</scope>
    <source>
        <strain evidence="2 3">JC52</strain>
    </source>
</reference>
<dbReference type="InterPro" id="IPR036388">
    <property type="entry name" value="WH-like_DNA-bd_sf"/>
</dbReference>
<evidence type="ECO:0000313" key="2">
    <source>
        <dbReference type="EMBL" id="TVY09875.1"/>
    </source>
</evidence>
<comment type="caution">
    <text evidence="2">The sequence shown here is derived from an EMBL/GenBank/DDBJ whole genome shotgun (WGS) entry which is preliminary data.</text>
</comment>
<dbReference type="SMART" id="SM00843">
    <property type="entry name" value="Ftsk_gamma"/>
    <property type="match status" value="1"/>
</dbReference>
<sequence length="90" mass="10671">MAKKPKKEENERWEAFLRQQEEEKYPLAVAAVIKAKESHPENEAYASVSLLQRTCRVGYKQGERLINRMVDEKILEPEVHEHYTRYRVIG</sequence>
<dbReference type="InterPro" id="IPR018541">
    <property type="entry name" value="Ftsk_gamma"/>
</dbReference>
<dbReference type="RefSeq" id="WP_144846414.1">
    <property type="nucleotide sequence ID" value="NZ_VNJI01000011.1"/>
</dbReference>
<dbReference type="AlphaFoldDB" id="A0A559KCM2"/>
<gene>
    <name evidence="2" type="ORF">FPZ49_10915</name>
</gene>
<feature type="domain" description="FtsK gamma" evidence="1">
    <location>
        <begin position="18"/>
        <end position="82"/>
    </location>
</feature>
<dbReference type="SUPFAM" id="SSF46785">
    <property type="entry name" value="Winged helix' DNA-binding domain"/>
    <property type="match status" value="1"/>
</dbReference>
<evidence type="ECO:0000259" key="1">
    <source>
        <dbReference type="SMART" id="SM00843"/>
    </source>
</evidence>
<proteinExistence type="predicted"/>
<dbReference type="Pfam" id="PF09397">
    <property type="entry name" value="FtsK_gamma"/>
    <property type="match status" value="1"/>
</dbReference>
<keyword evidence="3" id="KW-1185">Reference proteome</keyword>
<protein>
    <recommendedName>
        <fullName evidence="1">FtsK gamma domain-containing protein</fullName>
    </recommendedName>
</protein>
<dbReference type="Gene3D" id="1.10.10.10">
    <property type="entry name" value="Winged helix-like DNA-binding domain superfamily/Winged helix DNA-binding domain"/>
    <property type="match status" value="1"/>
</dbReference>
<dbReference type="InterPro" id="IPR036390">
    <property type="entry name" value="WH_DNA-bd_sf"/>
</dbReference>
<dbReference type="Proteomes" id="UP000317036">
    <property type="component" value="Unassembled WGS sequence"/>
</dbReference>
<evidence type="ECO:0000313" key="3">
    <source>
        <dbReference type="Proteomes" id="UP000317036"/>
    </source>
</evidence>
<accession>A0A559KCM2</accession>
<name>A0A559KCM2_9BACL</name>
<dbReference type="EMBL" id="VNJI01000011">
    <property type="protein sequence ID" value="TVY09875.1"/>
    <property type="molecule type" value="Genomic_DNA"/>
</dbReference>
<organism evidence="2 3">
    <name type="scientific">Paenibacillus cremeus</name>
    <dbReference type="NCBI Taxonomy" id="2163881"/>
    <lineage>
        <taxon>Bacteria</taxon>
        <taxon>Bacillati</taxon>
        <taxon>Bacillota</taxon>
        <taxon>Bacilli</taxon>
        <taxon>Bacillales</taxon>
        <taxon>Paenibacillaceae</taxon>
        <taxon>Paenibacillus</taxon>
    </lineage>
</organism>